<keyword evidence="5 13" id="KW-0963">Cytoplasm</keyword>
<dbReference type="InterPro" id="IPR006070">
    <property type="entry name" value="Sua5-like_dom"/>
</dbReference>
<keyword evidence="7 13" id="KW-0819">tRNA processing</keyword>
<keyword evidence="8 13" id="KW-0548">Nucleotidyltransferase</keyword>
<dbReference type="PROSITE" id="PS51163">
    <property type="entry name" value="YRDC"/>
    <property type="match status" value="1"/>
</dbReference>
<dbReference type="PANTHER" id="PTHR17490:SF16">
    <property type="entry name" value="THREONYLCARBAMOYL-AMP SYNTHASE"/>
    <property type="match status" value="1"/>
</dbReference>
<organism evidence="15 16">
    <name type="scientific">Bacillus daqingensis</name>
    <dbReference type="NCBI Taxonomy" id="872396"/>
    <lineage>
        <taxon>Bacteria</taxon>
        <taxon>Bacillati</taxon>
        <taxon>Bacillota</taxon>
        <taxon>Bacilli</taxon>
        <taxon>Bacillales</taxon>
        <taxon>Bacillaceae</taxon>
        <taxon>Bacillus</taxon>
    </lineage>
</organism>
<proteinExistence type="inferred from homology"/>
<evidence type="ECO:0000256" key="10">
    <source>
        <dbReference type="ARBA" id="ARBA00022840"/>
    </source>
</evidence>
<evidence type="ECO:0000256" key="5">
    <source>
        <dbReference type="ARBA" id="ARBA00022490"/>
    </source>
</evidence>
<dbReference type="SUPFAM" id="SSF55821">
    <property type="entry name" value="YrdC/RibB"/>
    <property type="match status" value="1"/>
</dbReference>
<evidence type="ECO:0000256" key="11">
    <source>
        <dbReference type="ARBA" id="ARBA00029774"/>
    </source>
</evidence>
<comment type="catalytic activity">
    <reaction evidence="12 13">
        <text>L-threonine + hydrogencarbonate + ATP = L-threonylcarbamoyladenylate + diphosphate + H2O</text>
        <dbReference type="Rhea" id="RHEA:36407"/>
        <dbReference type="ChEBI" id="CHEBI:15377"/>
        <dbReference type="ChEBI" id="CHEBI:17544"/>
        <dbReference type="ChEBI" id="CHEBI:30616"/>
        <dbReference type="ChEBI" id="CHEBI:33019"/>
        <dbReference type="ChEBI" id="CHEBI:57926"/>
        <dbReference type="ChEBI" id="CHEBI:73682"/>
        <dbReference type="EC" id="2.7.7.87"/>
    </reaction>
</comment>
<evidence type="ECO:0000259" key="14">
    <source>
        <dbReference type="PROSITE" id="PS51163"/>
    </source>
</evidence>
<dbReference type="EC" id="2.7.7.87" evidence="3 13"/>
<dbReference type="Proteomes" id="UP001595896">
    <property type="component" value="Unassembled WGS sequence"/>
</dbReference>
<evidence type="ECO:0000256" key="8">
    <source>
        <dbReference type="ARBA" id="ARBA00022695"/>
    </source>
</evidence>
<comment type="caution">
    <text evidence="15">The sequence shown here is derived from an EMBL/GenBank/DDBJ whole genome shotgun (WGS) entry which is preliminary data.</text>
</comment>
<evidence type="ECO:0000256" key="4">
    <source>
        <dbReference type="ARBA" id="ARBA00015492"/>
    </source>
</evidence>
<evidence type="ECO:0000313" key="16">
    <source>
        <dbReference type="Proteomes" id="UP001595896"/>
    </source>
</evidence>
<evidence type="ECO:0000256" key="12">
    <source>
        <dbReference type="ARBA" id="ARBA00048366"/>
    </source>
</evidence>
<dbReference type="NCBIfam" id="TIGR00057">
    <property type="entry name" value="L-threonylcarbamoyladenylate synthase"/>
    <property type="match status" value="1"/>
</dbReference>
<dbReference type="Pfam" id="PF01300">
    <property type="entry name" value="Sua5_yciO_yrdC"/>
    <property type="match status" value="1"/>
</dbReference>
<dbReference type="RefSeq" id="WP_377909140.1">
    <property type="nucleotide sequence ID" value="NZ_JBHSGK010000005.1"/>
</dbReference>
<dbReference type="InterPro" id="IPR017945">
    <property type="entry name" value="DHBP_synth_RibB-like_a/b_dom"/>
</dbReference>
<dbReference type="InterPro" id="IPR005145">
    <property type="entry name" value="Sua5_C"/>
</dbReference>
<evidence type="ECO:0000256" key="6">
    <source>
        <dbReference type="ARBA" id="ARBA00022679"/>
    </source>
</evidence>
<evidence type="ECO:0000256" key="13">
    <source>
        <dbReference type="PIRNR" id="PIRNR004930"/>
    </source>
</evidence>
<reference evidence="16" key="1">
    <citation type="journal article" date="2019" name="Int. J. Syst. Evol. Microbiol.">
        <title>The Global Catalogue of Microorganisms (GCM) 10K type strain sequencing project: providing services to taxonomists for standard genome sequencing and annotation.</title>
        <authorList>
            <consortium name="The Broad Institute Genomics Platform"/>
            <consortium name="The Broad Institute Genome Sequencing Center for Infectious Disease"/>
            <person name="Wu L."/>
            <person name="Ma J."/>
        </authorList>
    </citation>
    <scope>NUCLEOTIDE SEQUENCE [LARGE SCALE GENOMIC DNA]</scope>
    <source>
        <strain evidence="16">JCM 12165</strain>
    </source>
</reference>
<dbReference type="Gene3D" id="3.90.870.10">
    <property type="entry name" value="DHBP synthase"/>
    <property type="match status" value="1"/>
</dbReference>
<evidence type="ECO:0000256" key="3">
    <source>
        <dbReference type="ARBA" id="ARBA00012584"/>
    </source>
</evidence>
<dbReference type="EMBL" id="JBHSGK010000005">
    <property type="protein sequence ID" value="MFC4736503.1"/>
    <property type="molecule type" value="Genomic_DNA"/>
</dbReference>
<dbReference type="InterPro" id="IPR038385">
    <property type="entry name" value="Sua5/YwlC_C"/>
</dbReference>
<keyword evidence="10 13" id="KW-0067">ATP-binding</keyword>
<evidence type="ECO:0000256" key="7">
    <source>
        <dbReference type="ARBA" id="ARBA00022694"/>
    </source>
</evidence>
<dbReference type="Gene3D" id="3.40.50.11030">
    <property type="entry name" value="Threonylcarbamoyl-AMP synthase, C-terminal domain"/>
    <property type="match status" value="1"/>
</dbReference>
<keyword evidence="16" id="KW-1185">Reference proteome</keyword>
<gene>
    <name evidence="15" type="ORF">ACFO4L_07875</name>
</gene>
<protein>
    <recommendedName>
        <fullName evidence="4 13">Threonylcarbamoyl-AMP synthase</fullName>
        <shortName evidence="13">TC-AMP synthase</shortName>
        <ecNumber evidence="3 13">2.7.7.87</ecNumber>
    </recommendedName>
    <alternativeName>
        <fullName evidence="11 13">L-threonylcarbamoyladenylate synthase</fullName>
    </alternativeName>
</protein>
<dbReference type="InterPro" id="IPR050156">
    <property type="entry name" value="TC-AMP_synthase_SUA5"/>
</dbReference>
<feature type="domain" description="YrdC-like" evidence="14">
    <location>
        <begin position="20"/>
        <end position="206"/>
    </location>
</feature>
<comment type="function">
    <text evidence="13">Required for the formation of a threonylcarbamoyl group on adenosine at position 37 (t(6)A37) in tRNAs that read codons beginning with adenine.</text>
</comment>
<dbReference type="PANTHER" id="PTHR17490">
    <property type="entry name" value="SUA5"/>
    <property type="match status" value="1"/>
</dbReference>
<comment type="similarity">
    <text evidence="2 13">Belongs to the SUA5 family.</text>
</comment>
<evidence type="ECO:0000313" key="15">
    <source>
        <dbReference type="EMBL" id="MFC4736503.1"/>
    </source>
</evidence>
<keyword evidence="9 13" id="KW-0547">Nucleotide-binding</keyword>
<dbReference type="PIRSF" id="PIRSF004930">
    <property type="entry name" value="Tln_factor_SUA5"/>
    <property type="match status" value="1"/>
</dbReference>
<dbReference type="GO" id="GO:0061710">
    <property type="term" value="F:L-threonylcarbamoyladenylate synthase"/>
    <property type="evidence" value="ECO:0007669"/>
    <property type="project" value="UniProtKB-EC"/>
</dbReference>
<evidence type="ECO:0000256" key="9">
    <source>
        <dbReference type="ARBA" id="ARBA00022741"/>
    </source>
</evidence>
<keyword evidence="6 13" id="KW-0808">Transferase</keyword>
<comment type="subcellular location">
    <subcellularLocation>
        <location evidence="1 13">Cytoplasm</location>
    </subcellularLocation>
</comment>
<sequence>MDYQQTIHWSVDNVGEKTFQAAVAEAGALLREGKLVAFPTETVYGLGADARSDAAVASVFQAKGRPSDNPLIVHIADKQDAALAAAAITETAEKLMDAFWPGALTIILPHNGTLSTKVTAGLSTVGIRLPDHPAARAVIRASGCPIAAPSANRSGRPSPTRAMHVAEDLDGRIAGILDGGPTGVGLESTVIDCTVEPPLILRPGGVTSAEIEAVIGTVDVDPALSEEEQPRSPGMKYRHYAPEAPLTLLDGTTAFMHEQIRASRERGERVGVILTKDLAGESGADREYVLPAGDTETVARELYHALRTFKETEVDQIFMQVIAGEDLGFAVMNRLVKAAGGRVLTENRTF</sequence>
<name>A0ABV9NT39_9BACI</name>
<evidence type="ECO:0000256" key="1">
    <source>
        <dbReference type="ARBA" id="ARBA00004496"/>
    </source>
</evidence>
<dbReference type="InterPro" id="IPR010923">
    <property type="entry name" value="T(6)A37_SUA5"/>
</dbReference>
<evidence type="ECO:0000256" key="2">
    <source>
        <dbReference type="ARBA" id="ARBA00007663"/>
    </source>
</evidence>
<dbReference type="Pfam" id="PF03481">
    <property type="entry name" value="Sua5_C"/>
    <property type="match status" value="1"/>
</dbReference>
<accession>A0ABV9NT39</accession>